<accession>A0ABN8ZMK5</accession>
<feature type="compositionally biased region" description="Pro residues" evidence="1">
    <location>
        <begin position="138"/>
        <end position="148"/>
    </location>
</feature>
<evidence type="ECO:0000313" key="2">
    <source>
        <dbReference type="EMBL" id="CAI9173446.1"/>
    </source>
</evidence>
<evidence type="ECO:0000256" key="1">
    <source>
        <dbReference type="SAM" id="MobiDB-lite"/>
    </source>
</evidence>
<protein>
    <submittedName>
        <fullName evidence="2">Uncharacterized protein</fullName>
    </submittedName>
</protein>
<feature type="compositionally biased region" description="Basic and acidic residues" evidence="1">
    <location>
        <begin position="119"/>
        <end position="129"/>
    </location>
</feature>
<dbReference type="Proteomes" id="UP001176941">
    <property type="component" value="Chromosome 33"/>
</dbReference>
<gene>
    <name evidence="2" type="ORF">MRATA1EN1_LOCUS22408</name>
</gene>
<dbReference type="EMBL" id="OX459969">
    <property type="protein sequence ID" value="CAI9173446.1"/>
    <property type="molecule type" value="Genomic_DNA"/>
</dbReference>
<keyword evidence="3" id="KW-1185">Reference proteome</keyword>
<feature type="compositionally biased region" description="Basic residues" evidence="1">
    <location>
        <begin position="71"/>
        <end position="83"/>
    </location>
</feature>
<evidence type="ECO:0000313" key="3">
    <source>
        <dbReference type="Proteomes" id="UP001176941"/>
    </source>
</evidence>
<feature type="region of interest" description="Disordered" evidence="1">
    <location>
        <begin position="166"/>
        <end position="199"/>
    </location>
</feature>
<feature type="compositionally biased region" description="Low complexity" evidence="1">
    <location>
        <begin position="97"/>
        <end position="115"/>
    </location>
</feature>
<sequence length="252" mass="25645">MPRPDGCGPGSHEPPTQEDPVPPPPRLGEDSAPAGAPSPSVSPEPPPAKAPWGSPTSSPPPNRLMCQAHGYRCHRGFSRHRPQPIRGREDGNHQALGSEAKSGAAATSAGTGLSSPEPCPHHHAQDSLHRAGRNPTLALPPAPAPGPLPQGGLLCSGSTAPWAHSPQVWTASPCSPSRVPEPGVTRGAGAGGWPSAGAPTALGAPASSLAPMSGVTRASETHRLARCVAPGVWRPLHVRCALGGPRGRPSHR</sequence>
<feature type="region of interest" description="Disordered" evidence="1">
    <location>
        <begin position="1"/>
        <end position="153"/>
    </location>
</feature>
<organism evidence="2 3">
    <name type="scientific">Rangifer tarandus platyrhynchus</name>
    <name type="common">Svalbard reindeer</name>
    <dbReference type="NCBI Taxonomy" id="3082113"/>
    <lineage>
        <taxon>Eukaryota</taxon>
        <taxon>Metazoa</taxon>
        <taxon>Chordata</taxon>
        <taxon>Craniata</taxon>
        <taxon>Vertebrata</taxon>
        <taxon>Euteleostomi</taxon>
        <taxon>Mammalia</taxon>
        <taxon>Eutheria</taxon>
        <taxon>Laurasiatheria</taxon>
        <taxon>Artiodactyla</taxon>
        <taxon>Ruminantia</taxon>
        <taxon>Pecora</taxon>
        <taxon>Cervidae</taxon>
        <taxon>Odocoileinae</taxon>
        <taxon>Rangifer</taxon>
    </lineage>
</organism>
<proteinExistence type="predicted"/>
<reference evidence="2" key="1">
    <citation type="submission" date="2023-04" db="EMBL/GenBank/DDBJ databases">
        <authorList>
            <consortium name="ELIXIR-Norway"/>
        </authorList>
    </citation>
    <scope>NUCLEOTIDE SEQUENCE [LARGE SCALE GENOMIC DNA]</scope>
</reference>
<name>A0ABN8ZMK5_RANTA</name>
<feature type="compositionally biased region" description="Pro residues" evidence="1">
    <location>
        <begin position="40"/>
        <end position="49"/>
    </location>
</feature>